<accession>A0ABS5Z7K9</accession>
<dbReference type="CDD" id="cd06257">
    <property type="entry name" value="DnaJ"/>
    <property type="match status" value="1"/>
</dbReference>
<keyword evidence="4" id="KW-1185">Reference proteome</keyword>
<evidence type="ECO:0000259" key="2">
    <source>
        <dbReference type="PROSITE" id="PS50076"/>
    </source>
</evidence>
<gene>
    <name evidence="3" type="ORF">KCG35_02485</name>
</gene>
<dbReference type="Pfam" id="PF01556">
    <property type="entry name" value="DnaJ_C"/>
    <property type="match status" value="1"/>
</dbReference>
<dbReference type="SUPFAM" id="SSF49493">
    <property type="entry name" value="HSP40/DnaJ peptide-binding domain"/>
    <property type="match status" value="2"/>
</dbReference>
<dbReference type="PROSITE" id="PS50076">
    <property type="entry name" value="DNAJ_2"/>
    <property type="match status" value="1"/>
</dbReference>
<dbReference type="Gene3D" id="1.20.5.460">
    <property type="entry name" value="Single helix bin"/>
    <property type="match status" value="1"/>
</dbReference>
<feature type="domain" description="J" evidence="2">
    <location>
        <begin position="5"/>
        <end position="69"/>
    </location>
</feature>
<dbReference type="EMBL" id="JAGSOY010000003">
    <property type="protein sequence ID" value="MBU2709918.1"/>
    <property type="molecule type" value="Genomic_DNA"/>
</dbReference>
<evidence type="ECO:0000256" key="1">
    <source>
        <dbReference type="ARBA" id="ARBA00023186"/>
    </source>
</evidence>
<dbReference type="SMART" id="SM00271">
    <property type="entry name" value="DnaJ"/>
    <property type="match status" value="1"/>
</dbReference>
<protein>
    <submittedName>
        <fullName evidence="3">DnaJ domain-containing protein</fullName>
    </submittedName>
</protein>
<dbReference type="PANTHER" id="PTHR43096:SF52">
    <property type="entry name" value="DNAJ HOMOLOG 1, MITOCHONDRIAL-RELATED"/>
    <property type="match status" value="1"/>
</dbReference>
<dbReference type="Pfam" id="PF00226">
    <property type="entry name" value="DnaJ"/>
    <property type="match status" value="1"/>
</dbReference>
<dbReference type="Proteomes" id="UP000690515">
    <property type="component" value="Unassembled WGS sequence"/>
</dbReference>
<dbReference type="InterPro" id="IPR002939">
    <property type="entry name" value="DnaJ_C"/>
</dbReference>
<dbReference type="PROSITE" id="PS00636">
    <property type="entry name" value="DNAJ_1"/>
    <property type="match status" value="1"/>
</dbReference>
<dbReference type="RefSeq" id="WP_215818081.1">
    <property type="nucleotide sequence ID" value="NZ_JAGSOY010000003.1"/>
</dbReference>
<dbReference type="Gene3D" id="1.10.287.110">
    <property type="entry name" value="DnaJ domain"/>
    <property type="match status" value="1"/>
</dbReference>
<comment type="caution">
    <text evidence="3">The sequence shown here is derived from an EMBL/GenBank/DDBJ whole genome shotgun (WGS) entry which is preliminary data.</text>
</comment>
<reference evidence="3 4" key="1">
    <citation type="submission" date="2021-04" db="EMBL/GenBank/DDBJ databases">
        <authorList>
            <person name="Pira H."/>
            <person name="Risdian C."/>
            <person name="Wink J."/>
        </authorList>
    </citation>
    <scope>NUCLEOTIDE SEQUENCE [LARGE SCALE GENOMIC DNA]</scope>
    <source>
        <strain evidence="3 4">WH53</strain>
    </source>
</reference>
<dbReference type="CDD" id="cd10747">
    <property type="entry name" value="DnaJ_C"/>
    <property type="match status" value="1"/>
</dbReference>
<evidence type="ECO:0000313" key="3">
    <source>
        <dbReference type="EMBL" id="MBU2709918.1"/>
    </source>
</evidence>
<dbReference type="InterPro" id="IPR018253">
    <property type="entry name" value="DnaJ_domain_CS"/>
</dbReference>
<sequence>MEFKDYYKILGIKDNATTDEIKKAYRKLARKYHPDVSKEDNAENRFKEVGEAYEVLKDPGKRAEYDQLKQLGARGRDGSFQPPPNWQSASHFHETFNGDSQFSDFFEAIFGQQGSARRHYSSQGFQQTIKMRGDDVHHRIGLFLEEAYKGCLRTLQFQVPEADNQGLITHRTKTLNVKIPAGVTQGQHIRLKGQGAPGIGGGPNGDLFLEIELAPHPLFHAEGKDIFLSVPVTPWEAALGSAITIPTLGGKVSLIIPAGAQSGQRFRLKERGLPGTPPGNQYAILQLAQPAHHSDKAKALYQQLAQEESHFNPRQKLGV</sequence>
<name>A0ABS5Z7K9_9GAMM</name>
<dbReference type="InterPro" id="IPR001623">
    <property type="entry name" value="DnaJ_domain"/>
</dbReference>
<dbReference type="Gene3D" id="2.60.260.20">
    <property type="entry name" value="Urease metallochaperone UreE, N-terminal domain"/>
    <property type="match status" value="2"/>
</dbReference>
<organism evidence="3 4">
    <name type="scientific">Zooshikella harenae</name>
    <dbReference type="NCBI Taxonomy" id="2827238"/>
    <lineage>
        <taxon>Bacteria</taxon>
        <taxon>Pseudomonadati</taxon>
        <taxon>Pseudomonadota</taxon>
        <taxon>Gammaproteobacteria</taxon>
        <taxon>Oceanospirillales</taxon>
        <taxon>Zooshikellaceae</taxon>
        <taxon>Zooshikella</taxon>
    </lineage>
</organism>
<keyword evidence="1" id="KW-0143">Chaperone</keyword>
<dbReference type="PANTHER" id="PTHR43096">
    <property type="entry name" value="DNAJ HOMOLOG 1, MITOCHONDRIAL-RELATED"/>
    <property type="match status" value="1"/>
</dbReference>
<evidence type="ECO:0000313" key="4">
    <source>
        <dbReference type="Proteomes" id="UP000690515"/>
    </source>
</evidence>
<dbReference type="PRINTS" id="PR00625">
    <property type="entry name" value="JDOMAIN"/>
</dbReference>
<proteinExistence type="predicted"/>
<dbReference type="InterPro" id="IPR036869">
    <property type="entry name" value="J_dom_sf"/>
</dbReference>
<dbReference type="SUPFAM" id="SSF46565">
    <property type="entry name" value="Chaperone J-domain"/>
    <property type="match status" value="1"/>
</dbReference>
<dbReference type="InterPro" id="IPR008971">
    <property type="entry name" value="HSP40/DnaJ_pept-bd"/>
</dbReference>